<organism evidence="1">
    <name type="scientific">Caldilineaceae bacterium SB0662_bin_9</name>
    <dbReference type="NCBI Taxonomy" id="2605258"/>
    <lineage>
        <taxon>Bacteria</taxon>
        <taxon>Bacillati</taxon>
        <taxon>Chloroflexota</taxon>
        <taxon>Caldilineae</taxon>
        <taxon>Caldilineales</taxon>
        <taxon>Caldilineaceae</taxon>
    </lineage>
</organism>
<name>A0A6B1DTB4_9CHLR</name>
<dbReference type="EMBL" id="VXPY01000063">
    <property type="protein sequence ID" value="MYD90491.1"/>
    <property type="molecule type" value="Genomic_DNA"/>
</dbReference>
<gene>
    <name evidence="1" type="ORF">F4Y08_09185</name>
</gene>
<evidence type="ECO:0000313" key="1">
    <source>
        <dbReference type="EMBL" id="MYD90491.1"/>
    </source>
</evidence>
<dbReference type="InterPro" id="IPR054233">
    <property type="entry name" value="DUF6958"/>
</dbReference>
<proteinExistence type="predicted"/>
<comment type="caution">
    <text evidence="1">The sequence shown here is derived from an EMBL/GenBank/DDBJ whole genome shotgun (WGS) entry which is preliminary data.</text>
</comment>
<dbReference type="Pfam" id="PF22278">
    <property type="entry name" value="DUF6958"/>
    <property type="match status" value="1"/>
</dbReference>
<reference evidence="1" key="1">
    <citation type="submission" date="2019-09" db="EMBL/GenBank/DDBJ databases">
        <title>Characterisation of the sponge microbiome using genome-centric metagenomics.</title>
        <authorList>
            <person name="Engelberts J.P."/>
            <person name="Robbins S.J."/>
            <person name="De Goeij J.M."/>
            <person name="Aranda M."/>
            <person name="Bell S.C."/>
            <person name="Webster N.S."/>
        </authorList>
    </citation>
    <scope>NUCLEOTIDE SEQUENCE</scope>
    <source>
        <strain evidence="1">SB0662_bin_9</strain>
    </source>
</reference>
<dbReference type="AlphaFoldDB" id="A0A6B1DTB4"/>
<sequence length="100" mass="11016">MSEKIQCLHPQGKKGVRIDRAKYDPIREAILAVLEAEGPCRFMRLAERVEDRLGDSFPGSVSWYTITVKLDLEARGVVERVRQGGADLVAFPADCSATGP</sequence>
<accession>A0A6B1DTB4</accession>
<protein>
    <submittedName>
        <fullName evidence="1">Uncharacterized protein</fullName>
    </submittedName>
</protein>